<evidence type="ECO:0000313" key="3">
    <source>
        <dbReference type="EMBL" id="KIC94625.1"/>
    </source>
</evidence>
<feature type="signal peptide" evidence="1">
    <location>
        <begin position="1"/>
        <end position="22"/>
    </location>
</feature>
<protein>
    <recommendedName>
        <fullName evidence="2">Alginate export domain-containing protein</fullName>
    </recommendedName>
</protein>
<dbReference type="RefSeq" id="WP_039139859.1">
    <property type="nucleotide sequence ID" value="NZ_JSVC01000011.1"/>
</dbReference>
<keyword evidence="4" id="KW-1185">Reference proteome</keyword>
<dbReference type="Gene3D" id="2.40.160.100">
    <property type="match status" value="1"/>
</dbReference>
<dbReference type="STRING" id="1349421.OI18_11050"/>
<dbReference type="EMBL" id="JSVC01000011">
    <property type="protein sequence ID" value="KIC94625.1"/>
    <property type="molecule type" value="Genomic_DNA"/>
</dbReference>
<dbReference type="AlphaFoldDB" id="A0A0C1IKB7"/>
<keyword evidence="1" id="KW-0732">Signal</keyword>
<reference evidence="3 4" key="1">
    <citation type="submission" date="2014-11" db="EMBL/GenBank/DDBJ databases">
        <title>Genome sequence of Flavihumibacter solisilvae 3-3.</title>
        <authorList>
            <person name="Zhou G."/>
            <person name="Li M."/>
            <person name="Wang G."/>
        </authorList>
    </citation>
    <scope>NUCLEOTIDE SEQUENCE [LARGE SCALE GENOMIC DNA]</scope>
    <source>
        <strain evidence="3 4">3-3</strain>
    </source>
</reference>
<comment type="caution">
    <text evidence="3">The sequence shown here is derived from an EMBL/GenBank/DDBJ whole genome shotgun (WGS) entry which is preliminary data.</text>
</comment>
<dbReference type="Pfam" id="PF13372">
    <property type="entry name" value="Alginate_exp"/>
    <property type="match status" value="1"/>
</dbReference>
<dbReference type="InterPro" id="IPR053728">
    <property type="entry name" value="Alginate_Permeability_Chnl"/>
</dbReference>
<feature type="domain" description="Alginate export" evidence="2">
    <location>
        <begin position="64"/>
        <end position="442"/>
    </location>
</feature>
<organism evidence="3 4">
    <name type="scientific">Flavihumibacter solisilvae</name>
    <dbReference type="NCBI Taxonomy" id="1349421"/>
    <lineage>
        <taxon>Bacteria</taxon>
        <taxon>Pseudomonadati</taxon>
        <taxon>Bacteroidota</taxon>
        <taxon>Chitinophagia</taxon>
        <taxon>Chitinophagales</taxon>
        <taxon>Chitinophagaceae</taxon>
        <taxon>Flavihumibacter</taxon>
    </lineage>
</organism>
<name>A0A0C1IKB7_9BACT</name>
<accession>A0A0C1IKB7</accession>
<feature type="chain" id="PRO_5002151709" description="Alginate export domain-containing protein" evidence="1">
    <location>
        <begin position="23"/>
        <end position="460"/>
    </location>
</feature>
<sequence length="460" mass="52275">MIRHRIFILSLVVSIISANARAQHLPAFKPLRYDEDYSWLKKDSMTDFYKRMKYLPLSANGNTYLGYGGDVRFQYFYSKNEAWGDAPKDDDGYILTRWLGHADLHVGKHFRTFVQLQSSLANSRIDPSPVDENPLELHQAFVDVSPVVSGKTNLTFRLGRQELMYGSQRLVSVREGPNNRQSFDAVRTILTSGDYRVDAFYSHFVKAEPGIFDDGFNKNVKFWGAYLVRNKMALVHNIDLYYLGLWKRNATFNDGSGTETRHSVGTRLWKSNGDWKYDMEGLFQFGKFAGKTISAWTASINTSYEFSEARFKPEIGFKAELISGDKHKDDNKLQTFNPLFPRGAYFGLAALIGPANMLDMHPSVSLKLTDKVNLGIDYDMFWRYSKNDGLYAVNVALIYPDGNSGKAKIGNQLATNLGYQANDFLYLQGEFTWFNAGSYLKEVGSGKDILFTGATVQFKF</sequence>
<dbReference type="Proteomes" id="UP000031408">
    <property type="component" value="Unassembled WGS sequence"/>
</dbReference>
<gene>
    <name evidence="3" type="ORF">OI18_11050</name>
</gene>
<evidence type="ECO:0000259" key="2">
    <source>
        <dbReference type="Pfam" id="PF13372"/>
    </source>
</evidence>
<dbReference type="InterPro" id="IPR025388">
    <property type="entry name" value="Alginate_export_dom"/>
</dbReference>
<proteinExistence type="predicted"/>
<evidence type="ECO:0000313" key="4">
    <source>
        <dbReference type="Proteomes" id="UP000031408"/>
    </source>
</evidence>
<evidence type="ECO:0000256" key="1">
    <source>
        <dbReference type="SAM" id="SignalP"/>
    </source>
</evidence>